<feature type="compositionally biased region" description="Low complexity" evidence="1">
    <location>
        <begin position="439"/>
        <end position="464"/>
    </location>
</feature>
<dbReference type="VEuPathDB" id="VectorBase:AEPI002558"/>
<keyword evidence="3" id="KW-1185">Reference proteome</keyword>
<dbReference type="EnsemblMetazoa" id="AEPI002558-RA">
    <property type="protein sequence ID" value="AEPI002558-PA"/>
    <property type="gene ID" value="AEPI002558"/>
</dbReference>
<dbReference type="Proteomes" id="UP000075885">
    <property type="component" value="Unassembled WGS sequence"/>
</dbReference>
<feature type="compositionally biased region" description="Polar residues" evidence="1">
    <location>
        <begin position="547"/>
        <end position="571"/>
    </location>
</feature>
<feature type="compositionally biased region" description="Polar residues" evidence="1">
    <location>
        <begin position="376"/>
        <end position="385"/>
    </location>
</feature>
<feature type="compositionally biased region" description="Low complexity" evidence="1">
    <location>
        <begin position="134"/>
        <end position="187"/>
    </location>
</feature>
<feature type="compositionally biased region" description="Polar residues" evidence="1">
    <location>
        <begin position="337"/>
        <end position="353"/>
    </location>
</feature>
<dbReference type="STRING" id="199890.A0A182P6L0"/>
<protein>
    <submittedName>
        <fullName evidence="2">Uncharacterized protein</fullName>
    </submittedName>
</protein>
<feature type="region of interest" description="Disordered" evidence="1">
    <location>
        <begin position="87"/>
        <end position="246"/>
    </location>
</feature>
<evidence type="ECO:0000313" key="2">
    <source>
        <dbReference type="EnsemblMetazoa" id="AEPI002558-PA"/>
    </source>
</evidence>
<feature type="compositionally biased region" description="Polar residues" evidence="1">
    <location>
        <begin position="194"/>
        <end position="208"/>
    </location>
</feature>
<proteinExistence type="predicted"/>
<feature type="compositionally biased region" description="Basic residues" evidence="1">
    <location>
        <begin position="113"/>
        <end position="126"/>
    </location>
</feature>
<evidence type="ECO:0000256" key="1">
    <source>
        <dbReference type="SAM" id="MobiDB-lite"/>
    </source>
</evidence>
<feature type="compositionally biased region" description="Polar residues" evidence="1">
    <location>
        <begin position="578"/>
        <end position="588"/>
    </location>
</feature>
<reference evidence="3" key="1">
    <citation type="submission" date="2013-03" db="EMBL/GenBank/DDBJ databases">
        <title>The Genome Sequence of Anopheles epiroticus epiroticus2.</title>
        <authorList>
            <consortium name="The Broad Institute Genomics Platform"/>
            <person name="Neafsey D.E."/>
            <person name="Howell P."/>
            <person name="Walker B."/>
            <person name="Young S.K."/>
            <person name="Zeng Q."/>
            <person name="Gargeya S."/>
            <person name="Fitzgerald M."/>
            <person name="Haas B."/>
            <person name="Abouelleil A."/>
            <person name="Allen A.W."/>
            <person name="Alvarado L."/>
            <person name="Arachchi H.M."/>
            <person name="Berlin A.M."/>
            <person name="Chapman S.B."/>
            <person name="Gainer-Dewar J."/>
            <person name="Goldberg J."/>
            <person name="Griggs A."/>
            <person name="Gujja S."/>
            <person name="Hansen M."/>
            <person name="Howarth C."/>
            <person name="Imamovic A."/>
            <person name="Ireland A."/>
            <person name="Larimer J."/>
            <person name="McCowan C."/>
            <person name="Murphy C."/>
            <person name="Pearson M."/>
            <person name="Poon T.W."/>
            <person name="Priest M."/>
            <person name="Roberts A."/>
            <person name="Saif S."/>
            <person name="Shea T."/>
            <person name="Sisk P."/>
            <person name="Sykes S."/>
            <person name="Wortman J."/>
            <person name="Nusbaum C."/>
            <person name="Birren B."/>
        </authorList>
    </citation>
    <scope>NUCLEOTIDE SEQUENCE [LARGE SCALE GENOMIC DNA]</scope>
    <source>
        <strain evidence="3">Epiroticus2</strain>
    </source>
</reference>
<dbReference type="AlphaFoldDB" id="A0A182P6L0"/>
<sequence>LKDEPDDLTHLAPTAGDACIPLEESGTFFNEMFEDFIIQDSYSLLQDELCSLESQDTRLDASSIVVQPVSTSDSLASSLSSVASVATGSPLGCSTTTGTNPGSLASANGTQSHQHHQQQHHHHHDHHQQLAHLSPNSSCTSTASPSSVSSSSPVPSSPSGSHISSNPNSPSGTSGLGSSASSTVSTVDGRRHSTIGSSNQHAATSNDPFINYRDEANEVSPSPHLLSPGISKSPESSSLPSLCSPNGSLPEDELAFMSLNMDELDLSMRAPYISMSEVDDLPLLTSDDLLWGVPAAALEGNASGTAISAYGLSGKFFIKDEFTAIGSSAHGDGNGGSSLADQQEPPTTGQLNETDPVASNSSTSTNGNAGPVELTGGSSNNDSKATASIDSSLAALLCGGNVISIQSDVSTSPLSQQQSIGNQILLSHANAAPSAADSQQEQQTQRPGNNQQQAAHLQSQQQRQPEAATSVKRIKLSEPNLLSHSMVVLPANVKLCDTWKFDDLLQLNGGSVSISGKQAPQQGSTAPQANIIASFVTTAAAKRATTVNGNNKRTLNGVSEPSDDTAANGNQCKRLKSSAPSSAPQLLQQLMAPSPVPQKLKSKSRSAQDSATGGRWPNGHAGSNGGLLQEQSGNSVLMNLLVSGCDVSAGYSCFPRPSKAAKA</sequence>
<feature type="compositionally biased region" description="Low complexity" evidence="1">
    <location>
        <begin position="226"/>
        <end position="246"/>
    </location>
</feature>
<feature type="compositionally biased region" description="Polar residues" evidence="1">
    <location>
        <begin position="92"/>
        <end position="112"/>
    </location>
</feature>
<feature type="region of interest" description="Disordered" evidence="1">
    <location>
        <begin position="429"/>
        <end position="471"/>
    </location>
</feature>
<feature type="compositionally biased region" description="Low complexity" evidence="1">
    <location>
        <begin position="358"/>
        <end position="370"/>
    </location>
</feature>
<accession>A0A182P6L0</accession>
<name>A0A182P6L0_9DIPT</name>
<evidence type="ECO:0000313" key="3">
    <source>
        <dbReference type="Proteomes" id="UP000075885"/>
    </source>
</evidence>
<feature type="region of interest" description="Disordered" evidence="1">
    <location>
        <begin position="328"/>
        <end position="385"/>
    </location>
</feature>
<organism evidence="2 3">
    <name type="scientific">Anopheles epiroticus</name>
    <dbReference type="NCBI Taxonomy" id="199890"/>
    <lineage>
        <taxon>Eukaryota</taxon>
        <taxon>Metazoa</taxon>
        <taxon>Ecdysozoa</taxon>
        <taxon>Arthropoda</taxon>
        <taxon>Hexapoda</taxon>
        <taxon>Insecta</taxon>
        <taxon>Pterygota</taxon>
        <taxon>Neoptera</taxon>
        <taxon>Endopterygota</taxon>
        <taxon>Diptera</taxon>
        <taxon>Nematocera</taxon>
        <taxon>Culicoidea</taxon>
        <taxon>Culicidae</taxon>
        <taxon>Anophelinae</taxon>
        <taxon>Anopheles</taxon>
    </lineage>
</organism>
<reference evidence="2" key="2">
    <citation type="submission" date="2020-05" db="UniProtKB">
        <authorList>
            <consortium name="EnsemblMetazoa"/>
        </authorList>
    </citation>
    <scope>IDENTIFICATION</scope>
    <source>
        <strain evidence="2">Epiroticus2</strain>
    </source>
</reference>
<feature type="region of interest" description="Disordered" evidence="1">
    <location>
        <begin position="547"/>
        <end position="629"/>
    </location>
</feature>